<gene>
    <name evidence="4" type="ORF">PPACK8108_LOCUS9289</name>
</gene>
<dbReference type="AlphaFoldDB" id="A0AAV0AW87"/>
<name>A0AAV0AW87_PHAPC</name>
<evidence type="ECO:0000313" key="4">
    <source>
        <dbReference type="EMBL" id="CAH7674381.1"/>
    </source>
</evidence>
<sequence>MIRLTFFSQAFIFTIGALVNAQGNAVPPQTPLNGSPCLKLPINNSTWKALGIDQYISSYPNGQKLTLTQFAKLNNGGNFICGYGENCNAGQLCHPIQSPAWQVLYATQEYNHLMNAMTDSINYVLSQLQSICSSMLNDLTENIEDSRFLMDIKWVFSDLWRGIAFGAGMLLVSSLFGFTTFFGLFVATNLLPLSILGIAIASVIQGKPHTVTFEDWTNLSFYVSKVQDQFVNTVTKGLENLYSSGISSENGIGTVLTGGTFFQPIKAAPTMQKMEQNIQYIFQARMIARILRSQNAYVLIYHDECKGSGPEGAASESNVLSYCDAINKVSYNIVRAHKKKTHKAIFNASVIKNKYGFTTEFMTKNSLECQTKYNKFEHDPFEEIDKSKITPEMINTDCIFNFPVCDMRNEEIRSLKYDHHKTTVSACRRGGGVPI</sequence>
<feature type="chain" id="PRO_5044009811" description="DUF7872 domain-containing protein" evidence="2">
    <location>
        <begin position="26"/>
        <end position="435"/>
    </location>
</feature>
<protein>
    <recommendedName>
        <fullName evidence="3">DUF7872 domain-containing protein</fullName>
    </recommendedName>
</protein>
<keyword evidence="1" id="KW-0472">Membrane</keyword>
<feature type="transmembrane region" description="Helical" evidence="1">
    <location>
        <begin position="163"/>
        <end position="187"/>
    </location>
</feature>
<comment type="caution">
    <text evidence="4">The sequence shown here is derived from an EMBL/GenBank/DDBJ whole genome shotgun (WGS) entry which is preliminary data.</text>
</comment>
<keyword evidence="2" id="KW-0732">Signal</keyword>
<dbReference type="InterPro" id="IPR057194">
    <property type="entry name" value="DUF7872"/>
</dbReference>
<dbReference type="Pfam" id="PF25278">
    <property type="entry name" value="DUF7872"/>
    <property type="match status" value="1"/>
</dbReference>
<keyword evidence="5" id="KW-1185">Reference proteome</keyword>
<evidence type="ECO:0000256" key="1">
    <source>
        <dbReference type="SAM" id="Phobius"/>
    </source>
</evidence>
<dbReference type="PANTHER" id="PTHR33339">
    <property type="entry name" value="LYSM DOMAIN-CONTAINING PROTEIN"/>
    <property type="match status" value="1"/>
</dbReference>
<dbReference type="PANTHER" id="PTHR33339:SF1">
    <property type="entry name" value="LYSM DOMAIN-CONTAINING PROTEIN"/>
    <property type="match status" value="1"/>
</dbReference>
<keyword evidence="1" id="KW-1133">Transmembrane helix</keyword>
<accession>A0AAV0AW87</accession>
<dbReference type="EMBL" id="CALTRL010001987">
    <property type="protein sequence ID" value="CAH7674381.1"/>
    <property type="molecule type" value="Genomic_DNA"/>
</dbReference>
<dbReference type="Proteomes" id="UP001153365">
    <property type="component" value="Unassembled WGS sequence"/>
</dbReference>
<feature type="signal peptide" evidence="2">
    <location>
        <begin position="1"/>
        <end position="25"/>
    </location>
</feature>
<feature type="domain" description="DUF7872" evidence="3">
    <location>
        <begin position="207"/>
        <end position="435"/>
    </location>
</feature>
<reference evidence="4" key="1">
    <citation type="submission" date="2022-06" db="EMBL/GenBank/DDBJ databases">
        <authorList>
            <consortium name="SYNGENTA / RWTH Aachen University"/>
        </authorList>
    </citation>
    <scope>NUCLEOTIDE SEQUENCE</scope>
</reference>
<proteinExistence type="predicted"/>
<evidence type="ECO:0000313" key="5">
    <source>
        <dbReference type="Proteomes" id="UP001153365"/>
    </source>
</evidence>
<evidence type="ECO:0000256" key="2">
    <source>
        <dbReference type="SAM" id="SignalP"/>
    </source>
</evidence>
<organism evidence="4 5">
    <name type="scientific">Phakopsora pachyrhizi</name>
    <name type="common">Asian soybean rust disease fungus</name>
    <dbReference type="NCBI Taxonomy" id="170000"/>
    <lineage>
        <taxon>Eukaryota</taxon>
        <taxon>Fungi</taxon>
        <taxon>Dikarya</taxon>
        <taxon>Basidiomycota</taxon>
        <taxon>Pucciniomycotina</taxon>
        <taxon>Pucciniomycetes</taxon>
        <taxon>Pucciniales</taxon>
        <taxon>Phakopsoraceae</taxon>
        <taxon>Phakopsora</taxon>
    </lineage>
</organism>
<keyword evidence="1" id="KW-0812">Transmembrane</keyword>
<evidence type="ECO:0000259" key="3">
    <source>
        <dbReference type="Pfam" id="PF25278"/>
    </source>
</evidence>